<proteinExistence type="predicted"/>
<evidence type="ECO:0008006" key="4">
    <source>
        <dbReference type="Google" id="ProtNLM"/>
    </source>
</evidence>
<sequence length="148" mass="16980">MFATTATRSQGSPETHREFERQAEDRLEWYASRPRLIERRLRELDEEWDIERAIEANAATLAMTGTVLSMTHDRRWAFLPLVVTGFLLQHATQGWCPPVPILRSLGFRTAGEIERERYALKAIRGDFKDLPEESAPDPRASEAFDAAH</sequence>
<organism evidence="2 3">
    <name type="scientific">Halodurantibacterium flavum</name>
    <dbReference type="NCBI Taxonomy" id="1382802"/>
    <lineage>
        <taxon>Bacteria</taxon>
        <taxon>Pseudomonadati</taxon>
        <taxon>Pseudomonadota</taxon>
        <taxon>Alphaproteobacteria</taxon>
        <taxon>Rhodobacterales</taxon>
        <taxon>Paracoccaceae</taxon>
        <taxon>Halodurantibacterium</taxon>
    </lineage>
</organism>
<reference evidence="3" key="1">
    <citation type="journal article" date="2019" name="Int. J. Syst. Evol. Microbiol.">
        <title>The Global Catalogue of Microorganisms (GCM) 10K type strain sequencing project: providing services to taxonomists for standard genome sequencing and annotation.</title>
        <authorList>
            <consortium name="The Broad Institute Genomics Platform"/>
            <consortium name="The Broad Institute Genome Sequencing Center for Infectious Disease"/>
            <person name="Wu L."/>
            <person name="Ma J."/>
        </authorList>
    </citation>
    <scope>NUCLEOTIDE SEQUENCE [LARGE SCALE GENOMIC DNA]</scope>
    <source>
        <strain evidence="3">CGMCC 4.7242</strain>
    </source>
</reference>
<feature type="region of interest" description="Disordered" evidence="1">
    <location>
        <begin position="1"/>
        <end position="20"/>
    </location>
</feature>
<dbReference type="EMBL" id="JBHUGH010000005">
    <property type="protein sequence ID" value="MFD1912061.1"/>
    <property type="molecule type" value="Genomic_DNA"/>
</dbReference>
<feature type="compositionally biased region" description="Basic and acidic residues" evidence="1">
    <location>
        <begin position="139"/>
        <end position="148"/>
    </location>
</feature>
<feature type="compositionally biased region" description="Polar residues" evidence="1">
    <location>
        <begin position="1"/>
        <end position="13"/>
    </location>
</feature>
<dbReference type="Proteomes" id="UP001597353">
    <property type="component" value="Unassembled WGS sequence"/>
</dbReference>
<accession>A0ABW4S387</accession>
<feature type="region of interest" description="Disordered" evidence="1">
    <location>
        <begin position="129"/>
        <end position="148"/>
    </location>
</feature>
<dbReference type="RefSeq" id="WP_390260376.1">
    <property type="nucleotide sequence ID" value="NZ_JBHUGH010000005.1"/>
</dbReference>
<comment type="caution">
    <text evidence="2">The sequence shown here is derived from an EMBL/GenBank/DDBJ whole genome shotgun (WGS) entry which is preliminary data.</text>
</comment>
<keyword evidence="3" id="KW-1185">Reference proteome</keyword>
<dbReference type="Gene3D" id="6.10.140.1340">
    <property type="match status" value="1"/>
</dbReference>
<protein>
    <recommendedName>
        <fullName evidence="4">DUF2892 domain-containing protein</fullName>
    </recommendedName>
</protein>
<name>A0ABW4S387_9RHOB</name>
<gene>
    <name evidence="2" type="ORF">ACFSGJ_07520</name>
</gene>
<evidence type="ECO:0000313" key="3">
    <source>
        <dbReference type="Proteomes" id="UP001597353"/>
    </source>
</evidence>
<evidence type="ECO:0000256" key="1">
    <source>
        <dbReference type="SAM" id="MobiDB-lite"/>
    </source>
</evidence>
<evidence type="ECO:0000313" key="2">
    <source>
        <dbReference type="EMBL" id="MFD1912061.1"/>
    </source>
</evidence>